<keyword evidence="7" id="KW-1185">Reference proteome</keyword>
<dbReference type="OrthoDB" id="9811969at2"/>
<evidence type="ECO:0000256" key="5">
    <source>
        <dbReference type="SAM" id="Phobius"/>
    </source>
</evidence>
<keyword evidence="2 5" id="KW-0812">Transmembrane</keyword>
<dbReference type="PANTHER" id="PTHR12714">
    <property type="entry name" value="PROTEIN-S ISOPRENYLCYSTEINE O-METHYLTRANSFERASE"/>
    <property type="match status" value="1"/>
</dbReference>
<evidence type="ECO:0000256" key="3">
    <source>
        <dbReference type="ARBA" id="ARBA00022989"/>
    </source>
</evidence>
<keyword evidence="6" id="KW-0808">Transferase</keyword>
<feature type="transmembrane region" description="Helical" evidence="5">
    <location>
        <begin position="12"/>
        <end position="33"/>
    </location>
</feature>
<dbReference type="Proteomes" id="UP000238385">
    <property type="component" value="Unassembled WGS sequence"/>
</dbReference>
<dbReference type="EMBL" id="PXNN01000005">
    <property type="protein sequence ID" value="PSF09535.1"/>
    <property type="molecule type" value="Genomic_DNA"/>
</dbReference>
<proteinExistence type="predicted"/>
<organism evidence="6 7">
    <name type="scientific">Marinobacter halophilus</name>
    <dbReference type="NCBI Taxonomy" id="1323740"/>
    <lineage>
        <taxon>Bacteria</taxon>
        <taxon>Pseudomonadati</taxon>
        <taxon>Pseudomonadota</taxon>
        <taxon>Gammaproteobacteria</taxon>
        <taxon>Pseudomonadales</taxon>
        <taxon>Marinobacteraceae</taxon>
        <taxon>Marinobacter</taxon>
    </lineage>
</organism>
<gene>
    <name evidence="6" type="ORF">C7H08_03365</name>
</gene>
<reference evidence="6 7" key="1">
    <citation type="submission" date="2018-03" db="EMBL/GenBank/DDBJ databases">
        <title>Marinobacter brunus sp. nov., a marine bacterium of Gamma-proteobacteria isolated from the surface seawater of the South China Sea.</title>
        <authorList>
            <person name="Cheng H."/>
            <person name="Wu Y.-H."/>
            <person name="Xamxidin M."/>
            <person name="Xu X.-W."/>
        </authorList>
    </citation>
    <scope>NUCLEOTIDE SEQUENCE [LARGE SCALE GENOMIC DNA]</scope>
    <source>
        <strain evidence="6 7">JCM 30472</strain>
    </source>
</reference>
<dbReference type="GO" id="GO:0012505">
    <property type="term" value="C:endomembrane system"/>
    <property type="evidence" value="ECO:0007669"/>
    <property type="project" value="UniProtKB-SubCell"/>
</dbReference>
<keyword evidence="3 5" id="KW-1133">Transmembrane helix</keyword>
<evidence type="ECO:0000256" key="4">
    <source>
        <dbReference type="ARBA" id="ARBA00023136"/>
    </source>
</evidence>
<dbReference type="GO" id="GO:0032259">
    <property type="term" value="P:methylation"/>
    <property type="evidence" value="ECO:0007669"/>
    <property type="project" value="UniProtKB-KW"/>
</dbReference>
<name>A0A2T1KHG9_9GAMM</name>
<dbReference type="GO" id="GO:0008168">
    <property type="term" value="F:methyltransferase activity"/>
    <property type="evidence" value="ECO:0007669"/>
    <property type="project" value="UniProtKB-KW"/>
</dbReference>
<evidence type="ECO:0000313" key="6">
    <source>
        <dbReference type="EMBL" id="PSF09535.1"/>
    </source>
</evidence>
<accession>A0A2T1KHG9</accession>
<dbReference type="RefSeq" id="WP_106670368.1">
    <property type="nucleotide sequence ID" value="NZ_BMFE01000001.1"/>
</dbReference>
<dbReference type="PANTHER" id="PTHR12714:SF24">
    <property type="entry name" value="SLR1182 PROTEIN"/>
    <property type="match status" value="1"/>
</dbReference>
<keyword evidence="6" id="KW-0489">Methyltransferase</keyword>
<evidence type="ECO:0000313" key="7">
    <source>
        <dbReference type="Proteomes" id="UP000238385"/>
    </source>
</evidence>
<feature type="transmembrane region" description="Helical" evidence="5">
    <location>
        <begin position="93"/>
        <end position="122"/>
    </location>
</feature>
<dbReference type="InterPro" id="IPR007318">
    <property type="entry name" value="Phopholipid_MeTrfase"/>
</dbReference>
<sequence length="153" mass="16849">MSLLDKKVPPLILAGLAAVGIWIVSVILPGAAWPHWVRLYAPLLLLVLGAGVCIAGVVEFRRAQTTVDPRIPEATSSLVTSGVYAVTRNPMYVGFALSLLALALYLSSHWSLLIVVGFVVYLDQFQIRPEENALAAVFGQEFQDYQSRVRRWL</sequence>
<evidence type="ECO:0000256" key="1">
    <source>
        <dbReference type="ARBA" id="ARBA00004127"/>
    </source>
</evidence>
<dbReference type="Pfam" id="PF04191">
    <property type="entry name" value="PEMT"/>
    <property type="match status" value="1"/>
</dbReference>
<comment type="caution">
    <text evidence="6">The sequence shown here is derived from an EMBL/GenBank/DDBJ whole genome shotgun (WGS) entry which is preliminary data.</text>
</comment>
<protein>
    <submittedName>
        <fullName evidence="6">Protein-S-isoprenylcysteine methyltransferase</fullName>
    </submittedName>
</protein>
<comment type="subcellular location">
    <subcellularLocation>
        <location evidence="1">Endomembrane system</location>
        <topology evidence="1">Multi-pass membrane protein</topology>
    </subcellularLocation>
</comment>
<dbReference type="Gene3D" id="1.20.120.1630">
    <property type="match status" value="1"/>
</dbReference>
<evidence type="ECO:0000256" key="2">
    <source>
        <dbReference type="ARBA" id="ARBA00022692"/>
    </source>
</evidence>
<dbReference type="AlphaFoldDB" id="A0A2T1KHG9"/>
<feature type="transmembrane region" description="Helical" evidence="5">
    <location>
        <begin position="39"/>
        <end position="58"/>
    </location>
</feature>
<keyword evidence="4 5" id="KW-0472">Membrane</keyword>